<comment type="caution">
    <text evidence="4">The sequence shown here is derived from an EMBL/GenBank/DDBJ whole genome shotgun (WGS) entry which is preliminary data.</text>
</comment>
<dbReference type="PANTHER" id="PTHR43039">
    <property type="entry name" value="ESTERASE-RELATED"/>
    <property type="match status" value="1"/>
</dbReference>
<dbReference type="InterPro" id="IPR029058">
    <property type="entry name" value="AB_hydrolase_fold"/>
</dbReference>
<sequence>MSMGCNYVGEGIVKALNAHVYGNGTQALVLAHGFGSDQTVWHYLVPYFACFFKVVVFDFVFSANVDPKFYDFNRYSNFTGYAQDLVCLLDHLQVSKTFYVGHSMSAMIGCLAATKRPQLFQHLILLSGSPRYLNAKGYYGGFERWELNEIFKQMDQNFSRWVENFVPAAVGVNGTSAIHEFEYSLGRMKPKIALSVAKTVFLSDLRPVLERVTLPSTIIQSEKDPIVPKSVAVYMKTKLGGGGLAKVRILKTQGHFPQLTVYPLLLEVLKRLLHIN</sequence>
<protein>
    <recommendedName>
        <fullName evidence="3">AB hydrolase-1 domain-containing protein</fullName>
    </recommendedName>
</protein>
<dbReference type="GO" id="GO:0016787">
    <property type="term" value="F:hydrolase activity"/>
    <property type="evidence" value="ECO:0007669"/>
    <property type="project" value="UniProtKB-KW"/>
</dbReference>
<gene>
    <name evidence="4" type="ORF">FNV43_RR15881</name>
</gene>
<evidence type="ECO:0000313" key="4">
    <source>
        <dbReference type="EMBL" id="KAF3441965.1"/>
    </source>
</evidence>
<dbReference type="SUPFAM" id="SSF53474">
    <property type="entry name" value="alpha/beta-Hydrolases"/>
    <property type="match status" value="1"/>
</dbReference>
<feature type="domain" description="AB hydrolase-1" evidence="3">
    <location>
        <begin position="27"/>
        <end position="166"/>
    </location>
</feature>
<reference evidence="4" key="1">
    <citation type="submission" date="2020-03" db="EMBL/GenBank/DDBJ databases">
        <title>A high-quality chromosome-level genome assembly of a woody plant with both climbing and erect habits, Rhamnella rubrinervis.</title>
        <authorList>
            <person name="Lu Z."/>
            <person name="Yang Y."/>
            <person name="Zhu X."/>
            <person name="Sun Y."/>
        </authorList>
    </citation>
    <scope>NUCLEOTIDE SEQUENCE</scope>
    <source>
        <strain evidence="4">BYM</strain>
        <tissue evidence="4">Leaf</tissue>
    </source>
</reference>
<evidence type="ECO:0000256" key="2">
    <source>
        <dbReference type="ARBA" id="ARBA00022801"/>
    </source>
</evidence>
<organism evidence="4 5">
    <name type="scientific">Rhamnella rubrinervis</name>
    <dbReference type="NCBI Taxonomy" id="2594499"/>
    <lineage>
        <taxon>Eukaryota</taxon>
        <taxon>Viridiplantae</taxon>
        <taxon>Streptophyta</taxon>
        <taxon>Embryophyta</taxon>
        <taxon>Tracheophyta</taxon>
        <taxon>Spermatophyta</taxon>
        <taxon>Magnoliopsida</taxon>
        <taxon>eudicotyledons</taxon>
        <taxon>Gunneridae</taxon>
        <taxon>Pentapetalae</taxon>
        <taxon>rosids</taxon>
        <taxon>fabids</taxon>
        <taxon>Rosales</taxon>
        <taxon>Rhamnaceae</taxon>
        <taxon>rhamnoid group</taxon>
        <taxon>Rhamneae</taxon>
        <taxon>Rhamnella</taxon>
    </lineage>
</organism>
<dbReference type="InterPro" id="IPR000073">
    <property type="entry name" value="AB_hydrolase_1"/>
</dbReference>
<keyword evidence="2" id="KW-0378">Hydrolase</keyword>
<accession>A0A8K0E2J8</accession>
<dbReference type="FunFam" id="3.40.50.1820:FF:000042">
    <property type="entry name" value="probable strigolactone esterase DAD2"/>
    <property type="match status" value="1"/>
</dbReference>
<dbReference type="EMBL" id="VOIH02000007">
    <property type="protein sequence ID" value="KAF3441965.1"/>
    <property type="molecule type" value="Genomic_DNA"/>
</dbReference>
<evidence type="ECO:0000313" key="5">
    <source>
        <dbReference type="Proteomes" id="UP000796880"/>
    </source>
</evidence>
<comment type="similarity">
    <text evidence="1">Belongs to the AB hydrolase superfamily.</text>
</comment>
<dbReference type="AlphaFoldDB" id="A0A8K0E2J8"/>
<evidence type="ECO:0000256" key="1">
    <source>
        <dbReference type="ARBA" id="ARBA00008645"/>
    </source>
</evidence>
<dbReference type="Proteomes" id="UP000796880">
    <property type="component" value="Unassembled WGS sequence"/>
</dbReference>
<proteinExistence type="inferred from homology"/>
<name>A0A8K0E2J8_9ROSA</name>
<dbReference type="Gene3D" id="3.40.50.1820">
    <property type="entry name" value="alpha/beta hydrolase"/>
    <property type="match status" value="1"/>
</dbReference>
<dbReference type="OrthoDB" id="408373at2759"/>
<dbReference type="Pfam" id="PF00561">
    <property type="entry name" value="Abhydrolase_1"/>
    <property type="match status" value="1"/>
</dbReference>
<evidence type="ECO:0000259" key="3">
    <source>
        <dbReference type="Pfam" id="PF00561"/>
    </source>
</evidence>
<keyword evidence="5" id="KW-1185">Reference proteome</keyword>